<proteinExistence type="predicted"/>
<evidence type="ECO:0000313" key="3">
    <source>
        <dbReference type="Proteomes" id="UP000646877"/>
    </source>
</evidence>
<evidence type="ECO:0000313" key="2">
    <source>
        <dbReference type="EMBL" id="WOX31043.1"/>
    </source>
</evidence>
<dbReference type="RefSeq" id="WP_130127257.1">
    <property type="nucleotide sequence ID" value="NZ_CBCSDF010000009.1"/>
</dbReference>
<name>A0A8I2KNH2_9GAMM</name>
<reference evidence="2 4" key="2">
    <citation type="submission" date="2023-10" db="EMBL/GenBank/DDBJ databases">
        <title>To unveil natural product biosynthetic capacity in Pseudoalteromonas.</title>
        <authorList>
            <person name="Wang J."/>
        </authorList>
    </citation>
    <scope>NUCLEOTIDE SEQUENCE [LARGE SCALE GENOMIC DNA]</scope>
    <source>
        <strain evidence="2 4">DSM 15914</strain>
    </source>
</reference>
<dbReference type="EMBL" id="WEIA01000010">
    <property type="protein sequence ID" value="NLR22776.1"/>
    <property type="molecule type" value="Genomic_DNA"/>
</dbReference>
<protein>
    <recommendedName>
        <fullName evidence="5">Lipoprotein</fullName>
    </recommendedName>
</protein>
<dbReference type="Proteomes" id="UP001304419">
    <property type="component" value="Chromosome 2"/>
</dbReference>
<keyword evidence="4" id="KW-1185">Reference proteome</keyword>
<evidence type="ECO:0000313" key="1">
    <source>
        <dbReference type="EMBL" id="NLR22776.1"/>
    </source>
</evidence>
<dbReference type="PROSITE" id="PS51257">
    <property type="entry name" value="PROKAR_LIPOPROTEIN"/>
    <property type="match status" value="1"/>
</dbReference>
<gene>
    <name evidence="1" type="ORF">F9Y85_15990</name>
    <name evidence="2" type="ORF">R5H13_24560</name>
</gene>
<organism evidence="1 3">
    <name type="scientific">Pseudoalteromonas maricaloris</name>
    <dbReference type="NCBI Taxonomy" id="184924"/>
    <lineage>
        <taxon>Bacteria</taxon>
        <taxon>Pseudomonadati</taxon>
        <taxon>Pseudomonadota</taxon>
        <taxon>Gammaproteobacteria</taxon>
        <taxon>Alteromonadales</taxon>
        <taxon>Pseudoalteromonadaceae</taxon>
        <taxon>Pseudoalteromonas</taxon>
    </lineage>
</organism>
<evidence type="ECO:0000313" key="4">
    <source>
        <dbReference type="Proteomes" id="UP001304419"/>
    </source>
</evidence>
<evidence type="ECO:0008006" key="5">
    <source>
        <dbReference type="Google" id="ProtNLM"/>
    </source>
</evidence>
<sequence>MKKYLTFGHSFLCIIVLTLTGCSAFDKSFGFRGPIVVTIATKDGKQPEAPFLIKSAHVEYGGHGGSGHRMGYLYERIGDANQPILFPREHLDLKYPNAYALIHFEVYHPMYHINYSSAGFAPSKADDPIPFTVEVAPLEAVLARIEKEAERASLAMEQLAPDSSEYYRQSSFFEEARYSLGTLVSQHIYSIKTDYLPVLPKEIQKAVREKYNPIFKELYYRYPETDCWNSVTCQEQIKKPRVYEYKGL</sequence>
<accession>A0A8I2KNH2</accession>
<dbReference type="AlphaFoldDB" id="A0A8I2KNH2"/>
<reference evidence="1" key="1">
    <citation type="submission" date="2019-10" db="EMBL/GenBank/DDBJ databases">
        <authorList>
            <person name="Paulsen S."/>
        </authorList>
    </citation>
    <scope>NUCLEOTIDE SEQUENCE</scope>
    <source>
        <strain evidence="1">LMG 19692</strain>
    </source>
</reference>
<dbReference type="EMBL" id="CP137579">
    <property type="protein sequence ID" value="WOX31043.1"/>
    <property type="molecule type" value="Genomic_DNA"/>
</dbReference>
<dbReference type="Proteomes" id="UP000646877">
    <property type="component" value="Unassembled WGS sequence"/>
</dbReference>